<name>A0ABN1RJE0_9ACTN</name>
<reference evidence="8 9" key="1">
    <citation type="journal article" date="2019" name="Int. J. Syst. Evol. Microbiol.">
        <title>The Global Catalogue of Microorganisms (GCM) 10K type strain sequencing project: providing services to taxonomists for standard genome sequencing and annotation.</title>
        <authorList>
            <consortium name="The Broad Institute Genomics Platform"/>
            <consortium name="The Broad Institute Genome Sequencing Center for Infectious Disease"/>
            <person name="Wu L."/>
            <person name="Ma J."/>
        </authorList>
    </citation>
    <scope>NUCLEOTIDE SEQUENCE [LARGE SCALE GENOMIC DNA]</scope>
    <source>
        <strain evidence="8 9">JCM 10977</strain>
    </source>
</reference>
<sequence length="1597" mass="172065">MTSSLRRAVAALLGAVLVVPATLQTAAGTTYAPAPGSGNSSSAGRGAGTGNGPVGWDAYRHLDRLPELQTGVRTKQFSSFGRDGTNNDGFDGTYSCLRTTAQGCVIAEDDGPGELASIWFTRDEGDVRKTGTITVEVDGKKVLDAGLQDVVDGKRGAPFVYPLVANALQTSGGVYIRVPMPYQKSMRVTVQNNPLFYHVDYREFPDPAGVTTFDPADKAEDVIALLKASGTKDPKPAQPQARTTKTPVTLAPGKQLTIADTHGPGELSALKLKLPQLVGLDLKTFADDGRAFLGGSKFTLRIDPANTGVKLIRRMDLRIGNQRAKVFVDGVQTGEWTPLPAKGAQWADQMVDLPASATAGKSQIEIRNEFVSSDLDFNEFTYWADSVMNQTVKRTDTLDVGPQHVADEQAHAYQITKQNWKGSHSMPYAATPADAERVKPSDALLSGVRIQVTVDGRQRVDAPLGEFFGSGLGENDVRSLFFVMDPDGWYQSWWPMPYLTRATVKLVNTTQYQLSAGQAEVTDARNVKAAADLLTGKTGYFTAISHRAQPAMGSDWLIADTTGRGKFVGVSHTMEGLQPDGNTRGYLEGDERVHVDGERTPAIHGTGTEDYYESGWYFNQGTYSTPFHGNSGHEVQAGECKNECDSAFRLHITDSINFQNQLTFGIEHGQQDDVPAIYGSTAFLYSAAEQKFGARETDRIDAGDPQSRRQHQYTDGPTATQADLTSVYEGDHDDIAVTDQVRTSAAPIRFTAKVDPANRGVTLRRTSDQNSPGQSAKVFVDGKEVGTWSQALGNTKQRWLDDNYQLPAATTTGRSKLTIELKPATPWTAAAYVVQSQVSPYADRRAPGQVQNLTATSRADNAIALSWSEPADESGITKYTIYAAKKNEAEKLVGASRVPGFVHKGIGLEETWTYRVAATDLAGNTGPKSVTAQATSGSTIRIEGESMLPADEATVPVDPQGNCCGVNWSAGAQLWIHGAKAGDKVVLPFTVPTAGNYTLSTVLTKAADYGIVDLSIDGADLATFDGYAATGVSTAKVDLGAKQLARGKHQLGITVTGKNAAAIGYLAGLDLLDLELSVIKKESFSKTEKVVAAGKFVKVYDPSVGESSPWYYNDHTLVQDRRTGTWHVYAITHAEPADPLDEKSFGHATAPSPTGPWTKQPPALFADPAVGETHIWAPYVMYDRGTYYMFYAGGTADHTAYRLSVATSTDLVHWTKNPANPLFTDGFDGRDPMVHKVGDQWVMYYTANSTPSGGNHIVAYRTSTDLIHWGERQVAFQHPQAGTFGGPTESPFVVQRGKDWYLFVCCDGGYESTKVYKSRDPLHFTIDQLVGTIQSHAAEVVQNGDDWYVTGAGWGKGGLFVAPLDFSKTQVTQGMVVSTKYYRATVQTTPRAVLTALDVDPAGQAQYKPALDASSRATAPYLGVGNFGATDLTGATAQVQAEGDALALKGIPLGDELITVDWSFAFSAKTFDTSLRWQVTQPSAPLWEVSFNVDSALTDQGDPAGFGRDGDYPGLPKWSMATSPGLSVVSAYKQGSAWAADNHWYDPANAAIAWQPLWQPGGRAWQPGTYDGGTWRFGFSATEKDTAFADSLASTMS</sequence>
<keyword evidence="2" id="KW-0378">Hydrolase</keyword>
<dbReference type="Pfam" id="PF00251">
    <property type="entry name" value="Glyco_hydro_32N"/>
    <property type="match status" value="1"/>
</dbReference>
<dbReference type="InterPro" id="IPR021345">
    <property type="entry name" value="DUF2961"/>
</dbReference>
<feature type="region of interest" description="Disordered" evidence="5">
    <location>
        <begin position="695"/>
        <end position="718"/>
    </location>
</feature>
<dbReference type="SMART" id="SM00640">
    <property type="entry name" value="Glyco_32"/>
    <property type="match status" value="1"/>
</dbReference>
<dbReference type="Gene3D" id="2.60.40.10">
    <property type="entry name" value="Immunoglobulins"/>
    <property type="match status" value="1"/>
</dbReference>
<dbReference type="CDD" id="cd00063">
    <property type="entry name" value="FN3"/>
    <property type="match status" value="1"/>
</dbReference>
<dbReference type="Pfam" id="PF11175">
    <property type="entry name" value="DUF2961"/>
    <property type="match status" value="1"/>
</dbReference>
<dbReference type="SUPFAM" id="SSF49265">
    <property type="entry name" value="Fibronectin type III"/>
    <property type="match status" value="1"/>
</dbReference>
<keyword evidence="3" id="KW-0326">Glycosidase</keyword>
<dbReference type="SUPFAM" id="SSF75005">
    <property type="entry name" value="Arabinanase/levansucrase/invertase"/>
    <property type="match status" value="1"/>
</dbReference>
<evidence type="ECO:0000256" key="3">
    <source>
        <dbReference type="ARBA" id="ARBA00023295"/>
    </source>
</evidence>
<evidence type="ECO:0000256" key="5">
    <source>
        <dbReference type="SAM" id="MobiDB-lite"/>
    </source>
</evidence>
<evidence type="ECO:0000256" key="2">
    <source>
        <dbReference type="ARBA" id="ARBA00022801"/>
    </source>
</evidence>
<dbReference type="EMBL" id="BAAAHK010000019">
    <property type="protein sequence ID" value="GAA0958394.1"/>
    <property type="molecule type" value="Genomic_DNA"/>
</dbReference>
<dbReference type="InterPro" id="IPR036116">
    <property type="entry name" value="FN3_sf"/>
</dbReference>
<feature type="signal peptide" evidence="6">
    <location>
        <begin position="1"/>
        <end position="26"/>
    </location>
</feature>
<dbReference type="InterPro" id="IPR013783">
    <property type="entry name" value="Ig-like_fold"/>
</dbReference>
<comment type="similarity">
    <text evidence="1">Belongs to the glycosyl hydrolase 32 family.</text>
</comment>
<feature type="chain" id="PRO_5046293929" description="Fibronectin type-III domain-containing protein" evidence="6">
    <location>
        <begin position="27"/>
        <end position="1597"/>
    </location>
</feature>
<dbReference type="InterPro" id="IPR013148">
    <property type="entry name" value="Glyco_hydro_32_N"/>
</dbReference>
<feature type="region of interest" description="Disordered" evidence="5">
    <location>
        <begin position="30"/>
        <end position="52"/>
    </location>
</feature>
<feature type="compositionally biased region" description="Low complexity" evidence="5">
    <location>
        <begin position="30"/>
        <end position="44"/>
    </location>
</feature>
<feature type="domain" description="Fibronectin type-III" evidence="7">
    <location>
        <begin position="846"/>
        <end position="939"/>
    </location>
</feature>
<dbReference type="PROSITE" id="PS50853">
    <property type="entry name" value="FN3"/>
    <property type="match status" value="1"/>
</dbReference>
<feature type="region of interest" description="Disordered" evidence="5">
    <location>
        <begin position="1140"/>
        <end position="1162"/>
    </location>
</feature>
<accession>A0ABN1RJE0</accession>
<proteinExistence type="inferred from homology"/>
<evidence type="ECO:0000313" key="9">
    <source>
        <dbReference type="Proteomes" id="UP001500542"/>
    </source>
</evidence>
<evidence type="ECO:0000256" key="1">
    <source>
        <dbReference type="ARBA" id="ARBA00009902"/>
    </source>
</evidence>
<keyword evidence="6" id="KW-0732">Signal</keyword>
<organism evidence="8 9">
    <name type="scientific">Kribbella koreensis</name>
    <dbReference type="NCBI Taxonomy" id="57909"/>
    <lineage>
        <taxon>Bacteria</taxon>
        <taxon>Bacillati</taxon>
        <taxon>Actinomycetota</taxon>
        <taxon>Actinomycetes</taxon>
        <taxon>Propionibacteriales</taxon>
        <taxon>Kribbellaceae</taxon>
        <taxon>Kribbella</taxon>
    </lineage>
</organism>
<dbReference type="Gene3D" id="2.60.120.260">
    <property type="entry name" value="Galactose-binding domain-like"/>
    <property type="match status" value="1"/>
</dbReference>
<dbReference type="InterPro" id="IPR023296">
    <property type="entry name" value="Glyco_hydro_beta-prop_sf"/>
</dbReference>
<dbReference type="Proteomes" id="UP001500542">
    <property type="component" value="Unassembled WGS sequence"/>
</dbReference>
<evidence type="ECO:0000256" key="4">
    <source>
        <dbReference type="ARBA" id="ARBA00023326"/>
    </source>
</evidence>
<evidence type="ECO:0000259" key="7">
    <source>
        <dbReference type="PROSITE" id="PS50853"/>
    </source>
</evidence>
<keyword evidence="4" id="KW-0119">Carbohydrate metabolism</keyword>
<keyword evidence="9" id="KW-1185">Reference proteome</keyword>
<dbReference type="InterPro" id="IPR003961">
    <property type="entry name" value="FN3_dom"/>
</dbReference>
<protein>
    <recommendedName>
        <fullName evidence="7">Fibronectin type-III domain-containing protein</fullName>
    </recommendedName>
</protein>
<dbReference type="Gene3D" id="2.115.10.20">
    <property type="entry name" value="Glycosyl hydrolase domain, family 43"/>
    <property type="match status" value="2"/>
</dbReference>
<dbReference type="InterPro" id="IPR001362">
    <property type="entry name" value="Glyco_hydro_32"/>
</dbReference>
<comment type="caution">
    <text evidence="8">The sequence shown here is derived from an EMBL/GenBank/DDBJ whole genome shotgun (WGS) entry which is preliminary data.</text>
</comment>
<gene>
    <name evidence="8" type="ORF">GCM10009554_70560</name>
</gene>
<dbReference type="Gene3D" id="2.60.120.1390">
    <property type="match status" value="3"/>
</dbReference>
<dbReference type="RefSeq" id="WP_343980652.1">
    <property type="nucleotide sequence ID" value="NZ_BAAAHK010000019.1"/>
</dbReference>
<dbReference type="CDD" id="cd02795">
    <property type="entry name" value="CBM6-CBM35-CBM36_like"/>
    <property type="match status" value="1"/>
</dbReference>
<evidence type="ECO:0000256" key="6">
    <source>
        <dbReference type="SAM" id="SignalP"/>
    </source>
</evidence>
<evidence type="ECO:0000313" key="8">
    <source>
        <dbReference type="EMBL" id="GAA0958394.1"/>
    </source>
</evidence>
<keyword evidence="4" id="KW-0624">Polysaccharide degradation</keyword>